<feature type="transmembrane region" description="Helical" evidence="6">
    <location>
        <begin position="172"/>
        <end position="190"/>
    </location>
</feature>
<keyword evidence="5 6" id="KW-0472">Membrane</keyword>
<feature type="transmembrane region" description="Helical" evidence="6">
    <location>
        <begin position="336"/>
        <end position="354"/>
    </location>
</feature>
<feature type="transmembrane region" description="Helical" evidence="6">
    <location>
        <begin position="196"/>
        <end position="216"/>
    </location>
</feature>
<evidence type="ECO:0000256" key="3">
    <source>
        <dbReference type="ARBA" id="ARBA00022692"/>
    </source>
</evidence>
<dbReference type="CDD" id="cd13124">
    <property type="entry name" value="MATE_SpoVB_like"/>
    <property type="match status" value="1"/>
</dbReference>
<comment type="caution">
    <text evidence="7">The sequence shown here is derived from an EMBL/GenBank/DDBJ whole genome shotgun (WGS) entry which is preliminary data.</text>
</comment>
<dbReference type="GO" id="GO:0051301">
    <property type="term" value="P:cell division"/>
    <property type="evidence" value="ECO:0007669"/>
    <property type="project" value="UniProtKB-KW"/>
</dbReference>
<dbReference type="EMBL" id="NPMS01000001">
    <property type="protein sequence ID" value="OZU89575.1"/>
    <property type="molecule type" value="Genomic_DNA"/>
</dbReference>
<feature type="transmembrane region" description="Helical" evidence="6">
    <location>
        <begin position="130"/>
        <end position="151"/>
    </location>
</feature>
<proteinExistence type="predicted"/>
<dbReference type="RefSeq" id="WP_094883176.1">
    <property type="nucleotide sequence ID" value="NZ_NPMS01000001.1"/>
</dbReference>
<feature type="transmembrane region" description="Helical" evidence="6">
    <location>
        <begin position="495"/>
        <end position="516"/>
    </location>
</feature>
<dbReference type="GO" id="GO:0005886">
    <property type="term" value="C:plasma membrane"/>
    <property type="evidence" value="ECO:0007669"/>
    <property type="project" value="UniProtKB-SubCell"/>
</dbReference>
<keyword evidence="7" id="KW-0132">Cell division</keyword>
<evidence type="ECO:0000313" key="7">
    <source>
        <dbReference type="EMBL" id="OZU89575.1"/>
    </source>
</evidence>
<feature type="transmembrane region" description="Helical" evidence="6">
    <location>
        <begin position="245"/>
        <end position="265"/>
    </location>
</feature>
<evidence type="ECO:0000313" key="8">
    <source>
        <dbReference type="Proteomes" id="UP000216498"/>
    </source>
</evidence>
<evidence type="ECO:0000256" key="1">
    <source>
        <dbReference type="ARBA" id="ARBA00004651"/>
    </source>
</evidence>
<name>A0A265NCR0_9BACI</name>
<organism evidence="7 8">
    <name type="scientific">Virgibacillus indicus</name>
    <dbReference type="NCBI Taxonomy" id="2024554"/>
    <lineage>
        <taxon>Bacteria</taxon>
        <taxon>Bacillati</taxon>
        <taxon>Bacillota</taxon>
        <taxon>Bacilli</taxon>
        <taxon>Bacillales</taxon>
        <taxon>Bacillaceae</taxon>
        <taxon>Virgibacillus</taxon>
    </lineage>
</organism>
<keyword evidence="4 6" id="KW-1133">Transmembrane helix</keyword>
<dbReference type="PANTHER" id="PTHR30250">
    <property type="entry name" value="PST FAMILY PREDICTED COLANIC ACID TRANSPORTER"/>
    <property type="match status" value="1"/>
</dbReference>
<keyword evidence="8" id="KW-1185">Reference proteome</keyword>
<evidence type="ECO:0000256" key="6">
    <source>
        <dbReference type="SAM" id="Phobius"/>
    </source>
</evidence>
<feature type="transmembrane region" description="Helical" evidence="6">
    <location>
        <begin position="21"/>
        <end position="45"/>
    </location>
</feature>
<dbReference type="AlphaFoldDB" id="A0A265NCR0"/>
<feature type="transmembrane region" description="Helical" evidence="6">
    <location>
        <begin position="402"/>
        <end position="423"/>
    </location>
</feature>
<feature type="transmembrane region" description="Helical" evidence="6">
    <location>
        <begin position="297"/>
        <end position="316"/>
    </location>
</feature>
<sequence length="540" mass="58625">MSNTIVRGAMLLTGATFLSKFLGIIYVIPFHALVGGTGGTLYSFAYTPYNIILSISTIGVPLAVSKFVSKYNSLGDYETGRRMFKAGIALMLVTGFLAFLALFFSAEWLAGLMITSDNPENITVADLTMVIRMVSFALIVIPAMSIVRGFFQGHQSMGPTAVSQVVEQIVRIVFLLAAAFIIVVMMDGAISTAVGFATFAACIGGIASAGILWVYWKKRKPGLDKLLKQQTYTNDIPRKDLFKELFSYAGPFIIVGLATSLYQLVDSFTFERAMIAAGLKDIWEVSLSAINLYGHKLVIIPGTIATGLSLAVLPALTKTFTENNRVLLYKQINQALQIVLVLVIPAVVGLSVLSHEAYGALYGMNEIDTTGTLLKWYAPVGLLFSLFTVSSALLQGINQQKFAVISLSAGLLVKILFNIQLIHMFGAKGAIIGTMLAVGIAVSLNIWRVKATVHFPFKQVNKRTMLIGIFVIIMVIAIWIVKAVLGIFLPFDEERWAAILMLAAGVGTGGVVYLFLAHKSTLLEHVLGKRIGILDRIFGR</sequence>
<evidence type="ECO:0000256" key="4">
    <source>
        <dbReference type="ARBA" id="ARBA00022989"/>
    </source>
</evidence>
<dbReference type="Pfam" id="PF01943">
    <property type="entry name" value="Polysacc_synt"/>
    <property type="match status" value="1"/>
</dbReference>
<dbReference type="Proteomes" id="UP000216498">
    <property type="component" value="Unassembled WGS sequence"/>
</dbReference>
<feature type="transmembrane region" description="Helical" evidence="6">
    <location>
        <begin position="374"/>
        <end position="395"/>
    </location>
</feature>
<feature type="transmembrane region" description="Helical" evidence="6">
    <location>
        <begin position="429"/>
        <end position="447"/>
    </location>
</feature>
<dbReference type="PIRSF" id="PIRSF038958">
    <property type="entry name" value="PG_synth_SpoVB"/>
    <property type="match status" value="1"/>
</dbReference>
<comment type="subcellular location">
    <subcellularLocation>
        <location evidence="1">Cell membrane</location>
        <topology evidence="1">Multi-pass membrane protein</topology>
    </subcellularLocation>
</comment>
<keyword evidence="7" id="KW-0131">Cell cycle</keyword>
<reference evidence="7 8" key="1">
    <citation type="submission" date="2017-08" db="EMBL/GenBank/DDBJ databases">
        <title>Virgibacillus indicus sp. nov. and Virgibacillus profoundi sp. nov, two moderately halophilic bacteria isolated from marine sediment by using the Microfluidic Streak Plate.</title>
        <authorList>
            <person name="Xu B."/>
            <person name="Hu B."/>
            <person name="Wang J."/>
            <person name="Zhu Y."/>
            <person name="Huang L."/>
            <person name="Du W."/>
            <person name="Huang Y."/>
        </authorList>
    </citation>
    <scope>NUCLEOTIDE SEQUENCE [LARGE SCALE GENOMIC DNA]</scope>
    <source>
        <strain evidence="7 8">IO3-P2-C2</strain>
    </source>
</reference>
<keyword evidence="2" id="KW-1003">Cell membrane</keyword>
<dbReference type="PANTHER" id="PTHR30250:SF21">
    <property type="entry name" value="LIPID II FLIPPASE MURJ"/>
    <property type="match status" value="1"/>
</dbReference>
<gene>
    <name evidence="7" type="ORF">CIL03_00030</name>
</gene>
<protein>
    <submittedName>
        <fullName evidence="7">Cell division protein</fullName>
    </submittedName>
</protein>
<dbReference type="InterPro" id="IPR002797">
    <property type="entry name" value="Polysacc_synth"/>
</dbReference>
<dbReference type="InterPro" id="IPR050833">
    <property type="entry name" value="Poly_Biosynth_Transport"/>
</dbReference>
<keyword evidence="3 6" id="KW-0812">Transmembrane</keyword>
<accession>A0A265NCR0</accession>
<dbReference type="OrthoDB" id="9775950at2"/>
<feature type="transmembrane region" description="Helical" evidence="6">
    <location>
        <begin position="51"/>
        <end position="68"/>
    </location>
</feature>
<evidence type="ECO:0000256" key="2">
    <source>
        <dbReference type="ARBA" id="ARBA00022475"/>
    </source>
</evidence>
<evidence type="ECO:0000256" key="5">
    <source>
        <dbReference type="ARBA" id="ARBA00023136"/>
    </source>
</evidence>
<dbReference type="InterPro" id="IPR024923">
    <property type="entry name" value="PG_synth_SpoVB"/>
</dbReference>
<feature type="transmembrane region" description="Helical" evidence="6">
    <location>
        <begin position="467"/>
        <end position="489"/>
    </location>
</feature>
<feature type="transmembrane region" description="Helical" evidence="6">
    <location>
        <begin position="88"/>
        <end position="110"/>
    </location>
</feature>